<organism evidence="18 19">
    <name type="scientific">Tumebacillus amylolyticus</name>
    <dbReference type="NCBI Taxonomy" id="2801339"/>
    <lineage>
        <taxon>Bacteria</taxon>
        <taxon>Bacillati</taxon>
        <taxon>Bacillota</taxon>
        <taxon>Bacilli</taxon>
        <taxon>Bacillales</taxon>
        <taxon>Alicyclobacillaceae</taxon>
        <taxon>Tumebacillus</taxon>
    </lineage>
</organism>
<name>A0ABS1J8A1_9BACL</name>
<evidence type="ECO:0000256" key="8">
    <source>
        <dbReference type="ARBA" id="ARBA00022741"/>
    </source>
</evidence>
<feature type="transmembrane region" description="Helical" evidence="15">
    <location>
        <begin position="69"/>
        <end position="88"/>
    </location>
</feature>
<evidence type="ECO:0000256" key="10">
    <source>
        <dbReference type="ARBA" id="ARBA00022840"/>
    </source>
</evidence>
<keyword evidence="9 18" id="KW-0418">Kinase</keyword>
<evidence type="ECO:0000256" key="4">
    <source>
        <dbReference type="ARBA" id="ARBA00022475"/>
    </source>
</evidence>
<dbReference type="Pfam" id="PF00672">
    <property type="entry name" value="HAMP"/>
    <property type="match status" value="1"/>
</dbReference>
<feature type="domain" description="Histidine kinase" evidence="16">
    <location>
        <begin position="149"/>
        <end position="361"/>
    </location>
</feature>
<evidence type="ECO:0000256" key="1">
    <source>
        <dbReference type="ARBA" id="ARBA00000085"/>
    </source>
</evidence>
<keyword evidence="10" id="KW-0067">ATP-binding</keyword>
<evidence type="ECO:0000259" key="17">
    <source>
        <dbReference type="PROSITE" id="PS50885"/>
    </source>
</evidence>
<dbReference type="CDD" id="cd06225">
    <property type="entry name" value="HAMP"/>
    <property type="match status" value="1"/>
</dbReference>
<protein>
    <recommendedName>
        <fullName evidence="3">histidine kinase</fullName>
        <ecNumber evidence="3">2.7.13.3</ecNumber>
    </recommendedName>
</protein>
<dbReference type="InterPro" id="IPR036890">
    <property type="entry name" value="HATPase_C_sf"/>
</dbReference>
<dbReference type="SUPFAM" id="SSF158472">
    <property type="entry name" value="HAMP domain-like"/>
    <property type="match status" value="1"/>
</dbReference>
<evidence type="ECO:0000313" key="18">
    <source>
        <dbReference type="EMBL" id="MBL0386499.1"/>
    </source>
</evidence>
<dbReference type="CDD" id="cd00075">
    <property type="entry name" value="HATPase"/>
    <property type="match status" value="1"/>
</dbReference>
<keyword evidence="5" id="KW-0597">Phosphoprotein</keyword>
<comment type="subcellular location">
    <subcellularLocation>
        <location evidence="2">Cell membrane</location>
        <topology evidence="2">Multi-pass membrane protein</topology>
    </subcellularLocation>
</comment>
<comment type="catalytic activity">
    <reaction evidence="1">
        <text>ATP + protein L-histidine = ADP + protein N-phospho-L-histidine.</text>
        <dbReference type="EC" id="2.7.13.3"/>
    </reaction>
</comment>
<keyword evidence="8" id="KW-0547">Nucleotide-binding</keyword>
<evidence type="ECO:0000256" key="6">
    <source>
        <dbReference type="ARBA" id="ARBA00022679"/>
    </source>
</evidence>
<keyword evidence="6" id="KW-0808">Transferase</keyword>
<keyword evidence="4" id="KW-1003">Cell membrane</keyword>
<dbReference type="Pfam" id="PF02518">
    <property type="entry name" value="HATPase_c"/>
    <property type="match status" value="1"/>
</dbReference>
<dbReference type="InterPro" id="IPR005467">
    <property type="entry name" value="His_kinase_dom"/>
</dbReference>
<evidence type="ECO:0000313" key="19">
    <source>
        <dbReference type="Proteomes" id="UP000602284"/>
    </source>
</evidence>
<dbReference type="PROSITE" id="PS50109">
    <property type="entry name" value="HIS_KIN"/>
    <property type="match status" value="1"/>
</dbReference>
<keyword evidence="7 15" id="KW-0812">Transmembrane</keyword>
<dbReference type="EC" id="2.7.13.3" evidence="3"/>
<dbReference type="Gene3D" id="3.30.565.10">
    <property type="entry name" value="Histidine kinase-like ATPase, C-terminal domain"/>
    <property type="match status" value="1"/>
</dbReference>
<dbReference type="PANTHER" id="PTHR45436:SF5">
    <property type="entry name" value="SENSOR HISTIDINE KINASE TRCS"/>
    <property type="match status" value="1"/>
</dbReference>
<dbReference type="Gene3D" id="6.10.340.10">
    <property type="match status" value="1"/>
</dbReference>
<sequence length="361" mass="39807">MKRPARLRARVTWTLIGIAVGILGLGTLVVLAETHYHFLMAQNQLPLTTPKQDWTHLFSHVEMALVESILWTALGAMVLVIGVSWWIAKKVTAPLQEMRQTAERMINGQLDARAEVVGEDELADLGRTLNELAERLQRQEVLRKTMTADIAHELRTPLSTLKSHMEAFEDGIWEPTPTRIHSCSEEIERLIHLVRDLELLMHMDAPDFTLNLRLEDLGHVVKNAAESTRAAFLQKGVELQVDDLTPVLLQIDPERVTQILLNLLSNALKFTGSGGKVCVTLAHSADHCVLTVSDTGIGISPSDLPFVFERLYRADKSRARTQGGGGLGLTIVKRLVVAHGGTVSLESEPGRGTTATVLLPT</sequence>
<dbReference type="InterPro" id="IPR036097">
    <property type="entry name" value="HisK_dim/P_sf"/>
</dbReference>
<dbReference type="SUPFAM" id="SSF55874">
    <property type="entry name" value="ATPase domain of HSP90 chaperone/DNA topoisomerase II/histidine kinase"/>
    <property type="match status" value="1"/>
</dbReference>
<dbReference type="Gene3D" id="1.10.287.130">
    <property type="match status" value="1"/>
</dbReference>
<dbReference type="Pfam" id="PF00512">
    <property type="entry name" value="HisKA"/>
    <property type="match status" value="1"/>
</dbReference>
<evidence type="ECO:0000256" key="3">
    <source>
        <dbReference type="ARBA" id="ARBA00012438"/>
    </source>
</evidence>
<keyword evidence="13 15" id="KW-0472">Membrane</keyword>
<evidence type="ECO:0000256" key="5">
    <source>
        <dbReference type="ARBA" id="ARBA00022553"/>
    </source>
</evidence>
<keyword evidence="11 15" id="KW-1133">Transmembrane helix</keyword>
<dbReference type="PANTHER" id="PTHR45436">
    <property type="entry name" value="SENSOR HISTIDINE KINASE YKOH"/>
    <property type="match status" value="1"/>
</dbReference>
<dbReference type="SUPFAM" id="SSF47384">
    <property type="entry name" value="Homodimeric domain of signal transducing histidine kinase"/>
    <property type="match status" value="1"/>
</dbReference>
<keyword evidence="19" id="KW-1185">Reference proteome</keyword>
<dbReference type="CDD" id="cd00082">
    <property type="entry name" value="HisKA"/>
    <property type="match status" value="1"/>
</dbReference>
<feature type="domain" description="HAMP" evidence="17">
    <location>
        <begin position="89"/>
        <end position="141"/>
    </location>
</feature>
<dbReference type="SMART" id="SM00304">
    <property type="entry name" value="HAMP"/>
    <property type="match status" value="1"/>
</dbReference>
<dbReference type="SMART" id="SM00388">
    <property type="entry name" value="HisKA"/>
    <property type="match status" value="1"/>
</dbReference>
<evidence type="ECO:0000256" key="15">
    <source>
        <dbReference type="SAM" id="Phobius"/>
    </source>
</evidence>
<evidence type="ECO:0000256" key="7">
    <source>
        <dbReference type="ARBA" id="ARBA00022692"/>
    </source>
</evidence>
<dbReference type="RefSeq" id="WP_201633110.1">
    <property type="nucleotide sequence ID" value="NZ_JAEQNB010000002.1"/>
</dbReference>
<evidence type="ECO:0000256" key="12">
    <source>
        <dbReference type="ARBA" id="ARBA00023012"/>
    </source>
</evidence>
<dbReference type="InterPro" id="IPR003661">
    <property type="entry name" value="HisK_dim/P_dom"/>
</dbReference>
<feature type="coiled-coil region" evidence="14">
    <location>
        <begin position="122"/>
        <end position="149"/>
    </location>
</feature>
<evidence type="ECO:0000256" key="14">
    <source>
        <dbReference type="SAM" id="Coils"/>
    </source>
</evidence>
<dbReference type="PROSITE" id="PS50885">
    <property type="entry name" value="HAMP"/>
    <property type="match status" value="1"/>
</dbReference>
<accession>A0ABS1J8A1</accession>
<proteinExistence type="predicted"/>
<dbReference type="GO" id="GO:0016301">
    <property type="term" value="F:kinase activity"/>
    <property type="evidence" value="ECO:0007669"/>
    <property type="project" value="UniProtKB-KW"/>
</dbReference>
<evidence type="ECO:0000256" key="2">
    <source>
        <dbReference type="ARBA" id="ARBA00004651"/>
    </source>
</evidence>
<comment type="caution">
    <text evidence="18">The sequence shown here is derived from an EMBL/GenBank/DDBJ whole genome shotgun (WGS) entry which is preliminary data.</text>
</comment>
<evidence type="ECO:0000256" key="13">
    <source>
        <dbReference type="ARBA" id="ARBA00023136"/>
    </source>
</evidence>
<evidence type="ECO:0000259" key="16">
    <source>
        <dbReference type="PROSITE" id="PS50109"/>
    </source>
</evidence>
<dbReference type="InterPro" id="IPR004358">
    <property type="entry name" value="Sig_transdc_His_kin-like_C"/>
</dbReference>
<reference evidence="18 19" key="1">
    <citation type="submission" date="2021-01" db="EMBL/GenBank/DDBJ databases">
        <title>Tumebacillus sp. strain ITR2 16S ribosomal RNA gene Genome sequencing and assembly.</title>
        <authorList>
            <person name="Kang M."/>
        </authorList>
    </citation>
    <scope>NUCLEOTIDE SEQUENCE [LARGE SCALE GENOMIC DNA]</scope>
    <source>
        <strain evidence="18 19">ITR2</strain>
    </source>
</reference>
<dbReference type="Proteomes" id="UP000602284">
    <property type="component" value="Unassembled WGS sequence"/>
</dbReference>
<dbReference type="PRINTS" id="PR00344">
    <property type="entry name" value="BCTRLSENSOR"/>
</dbReference>
<evidence type="ECO:0000256" key="11">
    <source>
        <dbReference type="ARBA" id="ARBA00022989"/>
    </source>
</evidence>
<dbReference type="SMART" id="SM00387">
    <property type="entry name" value="HATPase_c"/>
    <property type="match status" value="1"/>
</dbReference>
<dbReference type="EMBL" id="JAEQNB010000002">
    <property type="protein sequence ID" value="MBL0386499.1"/>
    <property type="molecule type" value="Genomic_DNA"/>
</dbReference>
<gene>
    <name evidence="18" type="ORF">JJB07_07545</name>
</gene>
<feature type="transmembrane region" description="Helical" evidence="15">
    <location>
        <begin position="12"/>
        <end position="32"/>
    </location>
</feature>
<dbReference type="InterPro" id="IPR003594">
    <property type="entry name" value="HATPase_dom"/>
</dbReference>
<keyword evidence="14" id="KW-0175">Coiled coil</keyword>
<evidence type="ECO:0000256" key="9">
    <source>
        <dbReference type="ARBA" id="ARBA00022777"/>
    </source>
</evidence>
<dbReference type="InterPro" id="IPR050428">
    <property type="entry name" value="TCS_sensor_his_kinase"/>
</dbReference>
<dbReference type="InterPro" id="IPR003660">
    <property type="entry name" value="HAMP_dom"/>
</dbReference>
<keyword evidence="12" id="KW-0902">Two-component regulatory system</keyword>